<accession>A0A5J4SFC9</accession>
<keyword evidence="2" id="KW-0808">Transferase</keyword>
<dbReference type="GO" id="GO:0004674">
    <property type="term" value="F:protein serine/threonine kinase activity"/>
    <property type="evidence" value="ECO:0007669"/>
    <property type="project" value="UniProtKB-EC"/>
</dbReference>
<reference evidence="2" key="1">
    <citation type="submission" date="2019-03" db="EMBL/GenBank/DDBJ databases">
        <title>Single cell metagenomics reveals metabolic interactions within the superorganism composed of flagellate Streblomastix strix and complex community of Bacteroidetes bacteria on its surface.</title>
        <authorList>
            <person name="Treitli S.C."/>
            <person name="Kolisko M."/>
            <person name="Husnik F."/>
            <person name="Keeling P."/>
            <person name="Hampl V."/>
        </authorList>
    </citation>
    <scope>NUCLEOTIDE SEQUENCE</scope>
    <source>
        <strain evidence="2">STM</strain>
    </source>
</reference>
<comment type="caution">
    <text evidence="2">The sequence shown here is derived from an EMBL/GenBank/DDBJ whole genome shotgun (WGS) entry which is preliminary data.</text>
</comment>
<dbReference type="InterPro" id="IPR036116">
    <property type="entry name" value="FN3_sf"/>
</dbReference>
<organism evidence="2">
    <name type="scientific">termite gut metagenome</name>
    <dbReference type="NCBI Taxonomy" id="433724"/>
    <lineage>
        <taxon>unclassified sequences</taxon>
        <taxon>metagenomes</taxon>
        <taxon>organismal metagenomes</taxon>
    </lineage>
</organism>
<dbReference type="PROSITE" id="PS51257">
    <property type="entry name" value="PROKAR_LIPOPROTEIN"/>
    <property type="match status" value="1"/>
</dbReference>
<dbReference type="AlphaFoldDB" id="A0A5J4SFC9"/>
<dbReference type="Gene3D" id="3.90.1580.10">
    <property type="entry name" value="paralog of FGE (formylglycine-generating enzyme)"/>
    <property type="match status" value="1"/>
</dbReference>
<feature type="domain" description="Sulfatase-modifying factor enzyme-like" evidence="1">
    <location>
        <begin position="333"/>
        <end position="596"/>
    </location>
</feature>
<sequence length="604" mass="65765">MKQLYRLFIVGVLAATMFSSCKSEDIVEADIQVITQDFSRIGQNTAIGSGYITIDRGIAVDKRGICWSVAPNPTVEDEVAEAVETSDLGAFTAQLYGLDAATTYYARAYILSGDRVYYGNELSFVTKNTSIDGWCVVDRVYEITPTTAKVVMQIADDGNNEILEYGICYGLMIDPTIGDGKVVSEPGGFGFTADIFDLLQDNQYYVRPYFTTNSGTTYGESVRFTTLNFIKSIKVSQGYQAAYLFGQVIMDAGSPTTERGFCWGTTDEPTVEQDYFVTAGKGTGAYEVLVGGLTKGSTYYMRAYAKNDAGLFYGVAVPFTTKTGDIMPGANLSDMVLVEKGTFAMGEPNTATIVSPIDNVTYGKEPVHTVTISRDFFMDKYQITNEQLCTFLNVYQSTTRRDLNQALYNSSGRTFAFNVSGAAPNLNYTPVSGCGRKPASSMTWGCAYNYCLWLSAELGVTVRLPSEAEWEYAARGGNMSMGYTYSGSNVKTDVAVYGRATALGPNVVGSLAPNELGIYDMSGNAFDYCMDFFDVDYYLGQVGVETRDPIKTGPANGGKAMRGGSWRHTDVYLRVSVRGKCNNEADCGTHSGMRIVLEKLPAGI</sequence>
<dbReference type="InterPro" id="IPR016187">
    <property type="entry name" value="CTDL_fold"/>
</dbReference>
<protein>
    <submittedName>
        <fullName evidence="2">Serine/threonine-protein kinase pkn1</fullName>
        <ecNumber evidence="2">2.7.11.1</ecNumber>
    </submittedName>
</protein>
<dbReference type="GO" id="GO:0120147">
    <property type="term" value="F:formylglycine-generating oxidase activity"/>
    <property type="evidence" value="ECO:0007669"/>
    <property type="project" value="TreeGrafter"/>
</dbReference>
<dbReference type="EC" id="2.7.11.1" evidence="2"/>
<dbReference type="SUPFAM" id="SSF56436">
    <property type="entry name" value="C-type lectin-like"/>
    <property type="match status" value="1"/>
</dbReference>
<name>A0A5J4SFC9_9ZZZZ</name>
<gene>
    <name evidence="2" type="ORF">EZS27_007617</name>
</gene>
<dbReference type="PANTHER" id="PTHR23150:SF19">
    <property type="entry name" value="FORMYLGLYCINE-GENERATING ENZYME"/>
    <property type="match status" value="1"/>
</dbReference>
<dbReference type="SUPFAM" id="SSF49265">
    <property type="entry name" value="Fibronectin type III"/>
    <property type="match status" value="1"/>
</dbReference>
<proteinExistence type="predicted"/>
<evidence type="ECO:0000259" key="1">
    <source>
        <dbReference type="Pfam" id="PF03781"/>
    </source>
</evidence>
<dbReference type="EMBL" id="SNRY01000200">
    <property type="protein sequence ID" value="KAA6344786.1"/>
    <property type="molecule type" value="Genomic_DNA"/>
</dbReference>
<dbReference type="PANTHER" id="PTHR23150">
    <property type="entry name" value="SULFATASE MODIFYING FACTOR 1, 2"/>
    <property type="match status" value="1"/>
</dbReference>
<keyword evidence="2" id="KW-0418">Kinase</keyword>
<evidence type="ECO:0000313" key="2">
    <source>
        <dbReference type="EMBL" id="KAA6344786.1"/>
    </source>
</evidence>
<dbReference type="InterPro" id="IPR051043">
    <property type="entry name" value="Sulfatase_Mod_Factor_Kinase"/>
</dbReference>
<dbReference type="InterPro" id="IPR005532">
    <property type="entry name" value="SUMF_dom"/>
</dbReference>
<dbReference type="Pfam" id="PF03781">
    <property type="entry name" value="FGE-sulfatase"/>
    <property type="match status" value="1"/>
</dbReference>
<dbReference type="InterPro" id="IPR042095">
    <property type="entry name" value="SUMF_sf"/>
</dbReference>